<reference evidence="4 5" key="1">
    <citation type="journal article" date="2018" name="PLoS Pathog.">
        <title>Evolution of structural diversity of trichothecenes, a family of toxins produced by plant pathogenic and entomopathogenic fungi.</title>
        <authorList>
            <person name="Proctor R.H."/>
            <person name="McCormick S.P."/>
            <person name="Kim H.S."/>
            <person name="Cardoza R.E."/>
            <person name="Stanley A.M."/>
            <person name="Lindo L."/>
            <person name="Kelly A."/>
            <person name="Brown D.W."/>
            <person name="Lee T."/>
            <person name="Vaughan M.M."/>
            <person name="Alexander N.J."/>
            <person name="Busman M."/>
            <person name="Gutierrez S."/>
        </authorList>
    </citation>
    <scope>NUCLEOTIDE SEQUENCE [LARGE SCALE GENOMIC DNA]</scope>
    <source>
        <strain evidence="4 5">NRRL 20695</strain>
    </source>
</reference>
<feature type="domain" description="NACHT" evidence="3">
    <location>
        <begin position="290"/>
        <end position="418"/>
    </location>
</feature>
<evidence type="ECO:0000259" key="3">
    <source>
        <dbReference type="PROSITE" id="PS50837"/>
    </source>
</evidence>
<dbReference type="OrthoDB" id="7464126at2759"/>
<dbReference type="PANTHER" id="PTHR10039">
    <property type="entry name" value="AMELOGENIN"/>
    <property type="match status" value="1"/>
</dbReference>
<name>A0A395S9J5_9HYPO</name>
<dbReference type="Pfam" id="PF24809">
    <property type="entry name" value="DUF7708"/>
    <property type="match status" value="1"/>
</dbReference>
<dbReference type="Pfam" id="PF24883">
    <property type="entry name" value="NPHP3_N"/>
    <property type="match status" value="1"/>
</dbReference>
<evidence type="ECO:0000256" key="1">
    <source>
        <dbReference type="ARBA" id="ARBA00022737"/>
    </source>
</evidence>
<dbReference type="AlphaFoldDB" id="A0A395S9J5"/>
<dbReference type="InterPro" id="IPR056884">
    <property type="entry name" value="NPHP3-like_N"/>
</dbReference>
<dbReference type="Proteomes" id="UP000266234">
    <property type="component" value="Unassembled WGS sequence"/>
</dbReference>
<dbReference type="Gene3D" id="3.40.50.300">
    <property type="entry name" value="P-loop containing nucleotide triphosphate hydrolases"/>
    <property type="match status" value="1"/>
</dbReference>
<dbReference type="PROSITE" id="PS50837">
    <property type="entry name" value="NACHT"/>
    <property type="match status" value="1"/>
</dbReference>
<sequence length="963" mass="108955">MPLKPAVSTLARNTIKTAYNELDRTINPGDKRDFPNTTLQNVQDAALKIENQLAARQSLRNMRRLMPLFHGLEHYAKVVDVLCNGTPFLPWIWAPITLILRVASEHVESFETIIKGYASIAEPLKRFEILGNAFINTPDFQQTLAVFYADILTFHKYAYKFVHRSGWALMFSTSWGRFQRRFDNILEDLNRHGTLIDLEANARNISEAKSMRDDIRKWKEESEKKIDQQELEHNASQYDSIVSWLKVNETDQLTIIDSISSEATDYQGNCAWILKNKKIVSWADSKPDSPVIWLKGSAGTGKSVLCTQLVNFLKATKLVAYHFCSYLYESSISYEQILKSIILQIVKKDKDLVANVYASLMKSMSNETNQVSYVWLVIDGLDECDEDKQKYLIRLLNQLTSTSVGSKSATCKVLIAGRGPSDSLQKLKRKQVVSLNAEKALLNATIKQYVGQRLKAMDTKFRQLDMEPSEIEEIQRTIVNKADACKGMFLYARLVVDYLASNVFFSGDEMKESVNQLPQELAEFYQRILSQILSRLDPRSVDRIRCVLGWIAFAKRPLKKTELLSAVTFSSGDIQVSRLAPQYILDICGTLVEENRDTTLTFIHSSVKEFLRTTSKQIVITRNQALQEHGIASVTCLLSALETFGSQYPQQERLLRVAKGLYGLHVYATEFWTEYLLSCADTVDKTREASSATLIRLACQLTDELERLNPTGTETSATVEPYDKRLATLQKYGILWRHLDRALKARSQKNLEFKVSQSQEKEGIDGCQFPSRFSPRTLRAHMNKYHASSLTPKPIRSRVLNSGKIEPGHVPRAYTNTSTEWERWSEEYKDFYFTNSMYDFVEISKRAGVRTAPYEYSLGRAINTSSNTTRGGNRVCTEAINGSRKPFWQFTRTASSAKANVISSPAVKSSTTATDCDTTGSNATATATATGTATATADDNSTRRKRWSQVSAIRTPKHASKPR</sequence>
<feature type="compositionally biased region" description="Polar residues" evidence="2">
    <location>
        <begin position="905"/>
        <end position="917"/>
    </location>
</feature>
<protein>
    <submittedName>
        <fullName evidence="4">Nacht domain-containing</fullName>
    </submittedName>
</protein>
<dbReference type="Pfam" id="PF22939">
    <property type="entry name" value="WHD_GPIID"/>
    <property type="match status" value="1"/>
</dbReference>
<evidence type="ECO:0000313" key="4">
    <source>
        <dbReference type="EMBL" id="RGP69068.1"/>
    </source>
</evidence>
<dbReference type="InterPro" id="IPR056125">
    <property type="entry name" value="DUF7708"/>
</dbReference>
<keyword evidence="1" id="KW-0677">Repeat</keyword>
<accession>A0A395S9J5</accession>
<feature type="region of interest" description="Disordered" evidence="2">
    <location>
        <begin position="905"/>
        <end position="963"/>
    </location>
</feature>
<dbReference type="STRING" id="694270.A0A395S9J5"/>
<feature type="compositionally biased region" description="Low complexity" evidence="2">
    <location>
        <begin position="918"/>
        <end position="939"/>
    </location>
</feature>
<organism evidence="4 5">
    <name type="scientific">Fusarium longipes</name>
    <dbReference type="NCBI Taxonomy" id="694270"/>
    <lineage>
        <taxon>Eukaryota</taxon>
        <taxon>Fungi</taxon>
        <taxon>Dikarya</taxon>
        <taxon>Ascomycota</taxon>
        <taxon>Pezizomycotina</taxon>
        <taxon>Sordariomycetes</taxon>
        <taxon>Hypocreomycetidae</taxon>
        <taxon>Hypocreales</taxon>
        <taxon>Nectriaceae</taxon>
        <taxon>Fusarium</taxon>
    </lineage>
</organism>
<dbReference type="InterPro" id="IPR054471">
    <property type="entry name" value="GPIID_WHD"/>
</dbReference>
<dbReference type="PANTHER" id="PTHR10039:SF14">
    <property type="entry name" value="NACHT DOMAIN-CONTAINING PROTEIN"/>
    <property type="match status" value="1"/>
</dbReference>
<evidence type="ECO:0000313" key="5">
    <source>
        <dbReference type="Proteomes" id="UP000266234"/>
    </source>
</evidence>
<proteinExistence type="predicted"/>
<dbReference type="SUPFAM" id="SSF52540">
    <property type="entry name" value="P-loop containing nucleoside triphosphate hydrolases"/>
    <property type="match status" value="1"/>
</dbReference>
<comment type="caution">
    <text evidence="4">The sequence shown here is derived from an EMBL/GenBank/DDBJ whole genome shotgun (WGS) entry which is preliminary data.</text>
</comment>
<dbReference type="InterPro" id="IPR027417">
    <property type="entry name" value="P-loop_NTPase"/>
</dbReference>
<dbReference type="EMBL" id="PXOG01000186">
    <property type="protein sequence ID" value="RGP69068.1"/>
    <property type="molecule type" value="Genomic_DNA"/>
</dbReference>
<dbReference type="InterPro" id="IPR007111">
    <property type="entry name" value="NACHT_NTPase"/>
</dbReference>
<keyword evidence="5" id="KW-1185">Reference proteome</keyword>
<evidence type="ECO:0000256" key="2">
    <source>
        <dbReference type="SAM" id="MobiDB-lite"/>
    </source>
</evidence>
<gene>
    <name evidence="4" type="ORF">FLONG3_7921</name>
</gene>